<feature type="domain" description="Ubiquitin-like" evidence="8">
    <location>
        <begin position="1"/>
        <end position="79"/>
    </location>
</feature>
<keyword evidence="2 5" id="KW-0227">DNA damage</keyword>
<comment type="subcellular location">
    <subcellularLocation>
        <location evidence="5">Nucleus</location>
    </subcellularLocation>
    <subcellularLocation>
        <location evidence="5">Cytoplasm</location>
    </subcellularLocation>
</comment>
<dbReference type="Pfam" id="PF00240">
    <property type="entry name" value="ubiquitin"/>
    <property type="match status" value="1"/>
</dbReference>
<dbReference type="PRINTS" id="PR01839">
    <property type="entry name" value="RAD23PROTEIN"/>
</dbReference>
<dbReference type="STRING" id="34508.A0A4U5LR74"/>
<dbReference type="GO" id="GO:0031593">
    <property type="term" value="F:polyubiquitin modification-dependent protein binding"/>
    <property type="evidence" value="ECO:0007669"/>
    <property type="project" value="UniProtKB-UniRule"/>
</dbReference>
<comment type="function">
    <text evidence="5">Multiubiquitin chain receptor involved in modulation of proteasomal degradation. Involved in nucleotide excision repair.</text>
</comment>
<dbReference type="GO" id="GO:0043130">
    <property type="term" value="F:ubiquitin binding"/>
    <property type="evidence" value="ECO:0007669"/>
    <property type="project" value="UniProtKB-UniRule"/>
</dbReference>
<dbReference type="InterPro" id="IPR015360">
    <property type="entry name" value="XPC-bd"/>
</dbReference>
<evidence type="ECO:0000256" key="5">
    <source>
        <dbReference type="RuleBase" id="RU367049"/>
    </source>
</evidence>
<sequence>MLYTFKTISQQTFQLELADDVLIGDVKKQIVEKFGDAEFPRELLKIIYDGKIYQDGETVGDMCYNDKKFVVVMNPKRKPGQAASETPVTPAAPKASEASPEAPQATPVSQVAPATPAAPARPTPAADVPEEHQATVDAIMTMGYTRSEVVRALRAAFWNGDRAVEYLLGGIPDGAEIMAPVANPAVAEMAQDGMAEMGDEFEAAEMGGFMDSPEFQQLRVMAQQNPAALPQIIQEIGRLNPELMEFIAENQEAFLEQLNRPVDPEEIADMAQGDAGAQAQAQRRPGGPGVVRVSLTPVEAAAVQRIRSMGFPEQLVMEAFIVCNRDEDLTINYILARLDDQE</sequence>
<evidence type="ECO:0000256" key="1">
    <source>
        <dbReference type="ARBA" id="ARBA00022737"/>
    </source>
</evidence>
<dbReference type="InterPro" id="IPR015940">
    <property type="entry name" value="UBA"/>
</dbReference>
<evidence type="ECO:0000259" key="7">
    <source>
        <dbReference type="PROSITE" id="PS50030"/>
    </source>
</evidence>
<evidence type="ECO:0000313" key="10">
    <source>
        <dbReference type="Proteomes" id="UP000298663"/>
    </source>
</evidence>
<dbReference type="InterPro" id="IPR036353">
    <property type="entry name" value="XPC-bd_sf"/>
</dbReference>
<reference evidence="9 10" key="1">
    <citation type="journal article" date="2015" name="Genome Biol.">
        <title>Comparative genomics of Steinernema reveals deeply conserved gene regulatory networks.</title>
        <authorList>
            <person name="Dillman A.R."/>
            <person name="Macchietto M."/>
            <person name="Porter C.F."/>
            <person name="Rogers A."/>
            <person name="Williams B."/>
            <person name="Antoshechkin I."/>
            <person name="Lee M.M."/>
            <person name="Goodwin Z."/>
            <person name="Lu X."/>
            <person name="Lewis E.E."/>
            <person name="Goodrich-Blair H."/>
            <person name="Stock S.P."/>
            <person name="Adams B.J."/>
            <person name="Sternberg P.W."/>
            <person name="Mortazavi A."/>
        </authorList>
    </citation>
    <scope>NUCLEOTIDE SEQUENCE [LARGE SCALE GENOMIC DNA]</scope>
    <source>
        <strain evidence="9 10">ALL</strain>
    </source>
</reference>
<dbReference type="EMBL" id="AZBU02000013">
    <property type="protein sequence ID" value="TKR58486.1"/>
    <property type="molecule type" value="Genomic_DNA"/>
</dbReference>
<dbReference type="GO" id="GO:0005829">
    <property type="term" value="C:cytosol"/>
    <property type="evidence" value="ECO:0007669"/>
    <property type="project" value="TreeGrafter"/>
</dbReference>
<dbReference type="OrthoDB" id="419317at2759"/>
<dbReference type="CDD" id="cd14280">
    <property type="entry name" value="UBA1_Rad23_like"/>
    <property type="match status" value="1"/>
</dbReference>
<dbReference type="AlphaFoldDB" id="A0A4U5LR74"/>
<dbReference type="GO" id="GO:0003684">
    <property type="term" value="F:damaged DNA binding"/>
    <property type="evidence" value="ECO:0007669"/>
    <property type="project" value="UniProtKB-UniRule"/>
</dbReference>
<dbReference type="Proteomes" id="UP000298663">
    <property type="component" value="Unassembled WGS sequence"/>
</dbReference>
<evidence type="ECO:0000256" key="6">
    <source>
        <dbReference type="SAM" id="MobiDB-lite"/>
    </source>
</evidence>
<keyword evidence="4 5" id="KW-0539">Nucleus</keyword>
<reference evidence="9 10" key="2">
    <citation type="journal article" date="2019" name="G3 (Bethesda)">
        <title>Hybrid Assembly of the Genome of the Entomopathogenic Nematode Steinernema carpocapsae Identifies the X-Chromosome.</title>
        <authorList>
            <person name="Serra L."/>
            <person name="Macchietto M."/>
            <person name="Macias-Munoz A."/>
            <person name="McGill C.J."/>
            <person name="Rodriguez I.M."/>
            <person name="Rodriguez B."/>
            <person name="Murad R."/>
            <person name="Mortazavi A."/>
        </authorList>
    </citation>
    <scope>NUCLEOTIDE SEQUENCE [LARGE SCALE GENOMIC DNA]</scope>
    <source>
        <strain evidence="9 10">ALL</strain>
    </source>
</reference>
<dbReference type="Gene3D" id="1.10.10.540">
    <property type="entry name" value="XPC-binding domain"/>
    <property type="match status" value="1"/>
</dbReference>
<evidence type="ECO:0000256" key="4">
    <source>
        <dbReference type="ARBA" id="ARBA00023242"/>
    </source>
</evidence>
<dbReference type="SMART" id="SM00727">
    <property type="entry name" value="STI1"/>
    <property type="match status" value="1"/>
</dbReference>
<keyword evidence="1" id="KW-0677">Repeat</keyword>
<dbReference type="GO" id="GO:0006289">
    <property type="term" value="P:nucleotide-excision repair"/>
    <property type="evidence" value="ECO:0007669"/>
    <property type="project" value="UniProtKB-UniRule"/>
</dbReference>
<evidence type="ECO:0000256" key="2">
    <source>
        <dbReference type="ARBA" id="ARBA00022763"/>
    </source>
</evidence>
<dbReference type="InterPro" id="IPR004806">
    <property type="entry name" value="Rad23"/>
</dbReference>
<dbReference type="Pfam" id="PF09280">
    <property type="entry name" value="XPC-binding"/>
    <property type="match status" value="1"/>
</dbReference>
<accession>A0A4U5LR74</accession>
<gene>
    <name evidence="9" type="ORF">L596_029925</name>
</gene>
<evidence type="ECO:0000313" key="9">
    <source>
        <dbReference type="EMBL" id="TKR58486.1"/>
    </source>
</evidence>
<dbReference type="NCBIfam" id="TIGR00601">
    <property type="entry name" value="rad23"/>
    <property type="match status" value="1"/>
</dbReference>
<comment type="caution">
    <text evidence="9">The sequence shown here is derived from an EMBL/GenBank/DDBJ whole genome shotgun (WGS) entry which is preliminary data.</text>
</comment>
<dbReference type="FunFam" id="1.10.8.10:FF:000002">
    <property type="entry name" value="UV excision repair protein RAD23 homolog"/>
    <property type="match status" value="1"/>
</dbReference>
<comment type="similarity">
    <text evidence="5">Belongs to the RAD23 family.</text>
</comment>
<dbReference type="FunFam" id="1.10.8.10:FF:000003">
    <property type="entry name" value="UV excision repair protein RAD23 homolog"/>
    <property type="match status" value="1"/>
</dbReference>
<dbReference type="InterPro" id="IPR029071">
    <property type="entry name" value="Ubiquitin-like_domsf"/>
</dbReference>
<feature type="region of interest" description="Disordered" evidence="6">
    <location>
        <begin position="78"/>
        <end position="129"/>
    </location>
</feature>
<dbReference type="CDD" id="cd01805">
    <property type="entry name" value="Ubl_Rad23"/>
    <property type="match status" value="1"/>
</dbReference>
<dbReference type="PANTHER" id="PTHR10621">
    <property type="entry name" value="UV EXCISION REPAIR PROTEIN RAD23"/>
    <property type="match status" value="1"/>
</dbReference>
<dbReference type="SUPFAM" id="SSF101238">
    <property type="entry name" value="XPC-binding domain"/>
    <property type="match status" value="1"/>
</dbReference>
<feature type="region of interest" description="Disordered" evidence="6">
    <location>
        <begin position="271"/>
        <end position="290"/>
    </location>
</feature>
<organism evidence="9 10">
    <name type="scientific">Steinernema carpocapsae</name>
    <name type="common">Entomopathogenic nematode</name>
    <dbReference type="NCBI Taxonomy" id="34508"/>
    <lineage>
        <taxon>Eukaryota</taxon>
        <taxon>Metazoa</taxon>
        <taxon>Ecdysozoa</taxon>
        <taxon>Nematoda</taxon>
        <taxon>Chromadorea</taxon>
        <taxon>Rhabditida</taxon>
        <taxon>Tylenchina</taxon>
        <taxon>Panagrolaimomorpha</taxon>
        <taxon>Strongyloidoidea</taxon>
        <taxon>Steinernematidae</taxon>
        <taxon>Steinernema</taxon>
    </lineage>
</organism>
<name>A0A4U5LR74_STECR</name>
<dbReference type="InterPro" id="IPR000626">
    <property type="entry name" value="Ubiquitin-like_dom"/>
</dbReference>
<feature type="domain" description="UBA" evidence="7">
    <location>
        <begin position="127"/>
        <end position="170"/>
    </location>
</feature>
<dbReference type="GO" id="GO:0005654">
    <property type="term" value="C:nucleoplasm"/>
    <property type="evidence" value="ECO:0007669"/>
    <property type="project" value="TreeGrafter"/>
</dbReference>
<proteinExistence type="inferred from homology"/>
<dbReference type="GO" id="GO:0070628">
    <property type="term" value="F:proteasome binding"/>
    <property type="evidence" value="ECO:0007669"/>
    <property type="project" value="TreeGrafter"/>
</dbReference>
<keyword evidence="5" id="KW-0963">Cytoplasm</keyword>
<keyword evidence="10" id="KW-1185">Reference proteome</keyword>
<dbReference type="PROSITE" id="PS50030">
    <property type="entry name" value="UBA"/>
    <property type="match status" value="2"/>
</dbReference>
<dbReference type="Gene3D" id="1.10.8.10">
    <property type="entry name" value="DNA helicase RuvA subunit, C-terminal domain"/>
    <property type="match status" value="2"/>
</dbReference>
<keyword evidence="3 5" id="KW-0234">DNA repair</keyword>
<protein>
    <recommendedName>
        <fullName evidence="5">UV excision repair protein RAD23</fullName>
    </recommendedName>
</protein>
<dbReference type="PANTHER" id="PTHR10621:SF0">
    <property type="entry name" value="UV EXCISION REPAIR PROTEIN RAD23"/>
    <property type="match status" value="1"/>
</dbReference>
<dbReference type="Pfam" id="PF00627">
    <property type="entry name" value="UBA"/>
    <property type="match status" value="2"/>
</dbReference>
<evidence type="ECO:0000259" key="8">
    <source>
        <dbReference type="PROSITE" id="PS50053"/>
    </source>
</evidence>
<dbReference type="PROSITE" id="PS50053">
    <property type="entry name" value="UBIQUITIN_2"/>
    <property type="match status" value="1"/>
</dbReference>
<feature type="compositionally biased region" description="Low complexity" evidence="6">
    <location>
        <begin position="271"/>
        <end position="285"/>
    </location>
</feature>
<dbReference type="GO" id="GO:0043161">
    <property type="term" value="P:proteasome-mediated ubiquitin-dependent protein catabolic process"/>
    <property type="evidence" value="ECO:0007669"/>
    <property type="project" value="UniProtKB-UniRule"/>
</dbReference>
<dbReference type="InterPro" id="IPR006636">
    <property type="entry name" value="STI1_HS-bd"/>
</dbReference>
<dbReference type="Gene3D" id="3.10.20.90">
    <property type="entry name" value="Phosphatidylinositol 3-kinase Catalytic Subunit, Chain A, domain 1"/>
    <property type="match status" value="1"/>
</dbReference>
<dbReference type="SUPFAM" id="SSF54236">
    <property type="entry name" value="Ubiquitin-like"/>
    <property type="match status" value="1"/>
</dbReference>
<dbReference type="SMART" id="SM00165">
    <property type="entry name" value="UBA"/>
    <property type="match status" value="2"/>
</dbReference>
<evidence type="ECO:0000256" key="3">
    <source>
        <dbReference type="ARBA" id="ARBA00023204"/>
    </source>
</evidence>
<dbReference type="SUPFAM" id="SSF46934">
    <property type="entry name" value="UBA-like"/>
    <property type="match status" value="2"/>
</dbReference>
<dbReference type="InterPro" id="IPR009060">
    <property type="entry name" value="UBA-like_sf"/>
</dbReference>
<feature type="compositionally biased region" description="Low complexity" evidence="6">
    <location>
        <begin position="89"/>
        <end position="127"/>
    </location>
</feature>
<feature type="domain" description="UBA" evidence="7">
    <location>
        <begin position="297"/>
        <end position="337"/>
    </location>
</feature>